<evidence type="ECO:0000313" key="2">
    <source>
        <dbReference type="EMBL" id="PWN26903.1"/>
    </source>
</evidence>
<dbReference type="GeneID" id="37031096"/>
<accession>A0A316USQ0</accession>
<keyword evidence="3" id="KW-1185">Reference proteome</keyword>
<feature type="region of interest" description="Disordered" evidence="1">
    <location>
        <begin position="145"/>
        <end position="176"/>
    </location>
</feature>
<evidence type="ECO:0000313" key="3">
    <source>
        <dbReference type="Proteomes" id="UP000245884"/>
    </source>
</evidence>
<name>A0A316USQ0_9BASI</name>
<proteinExistence type="predicted"/>
<dbReference type="EMBL" id="KZ819670">
    <property type="protein sequence ID" value="PWN26903.1"/>
    <property type="molecule type" value="Genomic_DNA"/>
</dbReference>
<gene>
    <name evidence="2" type="ORF">BDZ90DRAFT_280384</name>
</gene>
<evidence type="ECO:0000256" key="1">
    <source>
        <dbReference type="SAM" id="MobiDB-lite"/>
    </source>
</evidence>
<dbReference type="AlphaFoldDB" id="A0A316USQ0"/>
<dbReference type="Proteomes" id="UP000245884">
    <property type="component" value="Unassembled WGS sequence"/>
</dbReference>
<reference evidence="2 3" key="1">
    <citation type="journal article" date="2018" name="Mol. Biol. Evol.">
        <title>Broad Genomic Sampling Reveals a Smut Pathogenic Ancestry of the Fungal Clade Ustilaginomycotina.</title>
        <authorList>
            <person name="Kijpornyongpan T."/>
            <person name="Mondo S.J."/>
            <person name="Barry K."/>
            <person name="Sandor L."/>
            <person name="Lee J."/>
            <person name="Lipzen A."/>
            <person name="Pangilinan J."/>
            <person name="LaButti K."/>
            <person name="Hainaut M."/>
            <person name="Henrissat B."/>
            <person name="Grigoriev I.V."/>
            <person name="Spatafora J.W."/>
            <person name="Aime M.C."/>
        </authorList>
    </citation>
    <scope>NUCLEOTIDE SEQUENCE [LARGE SCALE GENOMIC DNA]</scope>
    <source>
        <strain evidence="2 3">MCA 5214</strain>
    </source>
</reference>
<protein>
    <submittedName>
        <fullName evidence="2">Uncharacterized protein</fullName>
    </submittedName>
</protein>
<dbReference type="RefSeq" id="XP_025361515.1">
    <property type="nucleotide sequence ID" value="XM_025509273.1"/>
</dbReference>
<sequence length="215" mass="24070">MRFALRANERMILFRSAAAELTYKLMTVQAALCLSTTRATRYRSNSTAFQPESTMTPYDILFTFKDKEGNDASHLIRQSGDPSEEAVGNMTLKQWKAIFKKMMERKSTARHVLGWSSTDIKAAHDEDKTLGRLVTRLLAAEEAAREQEESDAATQADFLPGPRKDPALSTTRVSSRASEACELMMKAFDDRRKAVYEELTEAQAAFQEAGLEKGS</sequence>
<organism evidence="2 3">
    <name type="scientific">Jaminaea rosea</name>
    <dbReference type="NCBI Taxonomy" id="1569628"/>
    <lineage>
        <taxon>Eukaryota</taxon>
        <taxon>Fungi</taxon>
        <taxon>Dikarya</taxon>
        <taxon>Basidiomycota</taxon>
        <taxon>Ustilaginomycotina</taxon>
        <taxon>Exobasidiomycetes</taxon>
        <taxon>Microstromatales</taxon>
        <taxon>Microstromatales incertae sedis</taxon>
        <taxon>Jaminaea</taxon>
    </lineage>
</organism>